<accession>A0AA35XLM4</accession>
<dbReference type="Proteomes" id="UP001174909">
    <property type="component" value="Unassembled WGS sequence"/>
</dbReference>
<keyword evidence="1" id="KW-0472">Membrane</keyword>
<feature type="non-terminal residue" evidence="2">
    <location>
        <position position="59"/>
    </location>
</feature>
<feature type="transmembrane region" description="Helical" evidence="1">
    <location>
        <begin position="20"/>
        <end position="39"/>
    </location>
</feature>
<keyword evidence="1" id="KW-0812">Transmembrane</keyword>
<organism evidence="2 3">
    <name type="scientific">Geodia barretti</name>
    <name type="common">Barrett's horny sponge</name>
    <dbReference type="NCBI Taxonomy" id="519541"/>
    <lineage>
        <taxon>Eukaryota</taxon>
        <taxon>Metazoa</taxon>
        <taxon>Porifera</taxon>
        <taxon>Demospongiae</taxon>
        <taxon>Heteroscleromorpha</taxon>
        <taxon>Tetractinellida</taxon>
        <taxon>Astrophorina</taxon>
        <taxon>Geodiidae</taxon>
        <taxon>Geodia</taxon>
    </lineage>
</organism>
<dbReference type="AlphaFoldDB" id="A0AA35XLM4"/>
<evidence type="ECO:0000313" key="2">
    <source>
        <dbReference type="EMBL" id="CAI8057626.1"/>
    </source>
</evidence>
<evidence type="ECO:0000313" key="3">
    <source>
        <dbReference type="Proteomes" id="UP001174909"/>
    </source>
</evidence>
<keyword evidence="3" id="KW-1185">Reference proteome</keyword>
<evidence type="ECO:0000256" key="1">
    <source>
        <dbReference type="SAM" id="Phobius"/>
    </source>
</evidence>
<keyword evidence="1" id="KW-1133">Transmembrane helix</keyword>
<reference evidence="2" key="1">
    <citation type="submission" date="2023-03" db="EMBL/GenBank/DDBJ databases">
        <authorList>
            <person name="Steffen K."/>
            <person name="Cardenas P."/>
        </authorList>
    </citation>
    <scope>NUCLEOTIDE SEQUENCE</scope>
</reference>
<dbReference type="EMBL" id="CASHTH010004462">
    <property type="protein sequence ID" value="CAI8057626.1"/>
    <property type="molecule type" value="Genomic_DNA"/>
</dbReference>
<proteinExistence type="predicted"/>
<comment type="caution">
    <text evidence="2">The sequence shown here is derived from an EMBL/GenBank/DDBJ whole genome shotgun (WGS) entry which is preliminary data.</text>
</comment>
<name>A0AA35XLM4_GEOBA</name>
<protein>
    <submittedName>
        <fullName evidence="2">Uncharacterized protein</fullName>
    </submittedName>
</protein>
<sequence length="59" mass="6352">RFIVSSSSSGRLRGGGGRKVLWYFIIIFSCPSSPSHYIVGLITGGLELVWISGVRPSVV</sequence>
<gene>
    <name evidence="2" type="ORF">GBAR_LOCUS31404</name>
</gene>